<gene>
    <name evidence="2" type="ORF">L2764_06985</name>
</gene>
<keyword evidence="1" id="KW-0812">Transmembrane</keyword>
<sequence length="84" mass="9424">MSEPTIQKAISTAAYSASVSTAAGSVLTTNDWILAASIGLAVLTFAINWMYRVRQDKRDEERDKRDKEQHDLEVQLLEQQLKNG</sequence>
<protein>
    <submittedName>
        <fullName evidence="2">Phage holin family protein</fullName>
    </submittedName>
</protein>
<evidence type="ECO:0000256" key="1">
    <source>
        <dbReference type="SAM" id="Phobius"/>
    </source>
</evidence>
<keyword evidence="3" id="KW-1185">Reference proteome</keyword>
<dbReference type="InterPro" id="IPR032118">
    <property type="entry name" value="Phage_holin_HP1"/>
</dbReference>
<proteinExistence type="predicted"/>
<dbReference type="Proteomes" id="UP001203423">
    <property type="component" value="Unassembled WGS sequence"/>
</dbReference>
<reference evidence="2 3" key="1">
    <citation type="submission" date="2022-01" db="EMBL/GenBank/DDBJ databases">
        <title>Whole genome-based taxonomy of the Shewanellaceae.</title>
        <authorList>
            <person name="Martin-Rodriguez A.J."/>
        </authorList>
    </citation>
    <scope>NUCLEOTIDE SEQUENCE [LARGE SCALE GENOMIC DNA]</scope>
    <source>
        <strain evidence="2 3">DSM 17177</strain>
    </source>
</reference>
<name>A0ABT0L952_9GAMM</name>
<comment type="caution">
    <text evidence="2">The sequence shown here is derived from an EMBL/GenBank/DDBJ whole genome shotgun (WGS) entry which is preliminary data.</text>
</comment>
<feature type="transmembrane region" description="Helical" evidence="1">
    <location>
        <begin position="32"/>
        <end position="51"/>
    </location>
</feature>
<organism evidence="2 3">
    <name type="scientific">Shewanella surugensis</name>
    <dbReference type="NCBI Taxonomy" id="212020"/>
    <lineage>
        <taxon>Bacteria</taxon>
        <taxon>Pseudomonadati</taxon>
        <taxon>Pseudomonadota</taxon>
        <taxon>Gammaproteobacteria</taxon>
        <taxon>Alteromonadales</taxon>
        <taxon>Shewanellaceae</taxon>
        <taxon>Shewanella</taxon>
    </lineage>
</organism>
<evidence type="ECO:0000313" key="3">
    <source>
        <dbReference type="Proteomes" id="UP001203423"/>
    </source>
</evidence>
<keyword evidence="1" id="KW-0472">Membrane</keyword>
<keyword evidence="1" id="KW-1133">Transmembrane helix</keyword>
<evidence type="ECO:0000313" key="2">
    <source>
        <dbReference type="EMBL" id="MCL1124226.1"/>
    </source>
</evidence>
<accession>A0ABT0L952</accession>
<dbReference type="EMBL" id="JAKIKS010000019">
    <property type="protein sequence ID" value="MCL1124226.1"/>
    <property type="molecule type" value="Genomic_DNA"/>
</dbReference>
<dbReference type="Pfam" id="PF16080">
    <property type="entry name" value="Phage_holin_2_3"/>
    <property type="match status" value="1"/>
</dbReference>
<dbReference type="RefSeq" id="WP_248939505.1">
    <property type="nucleotide sequence ID" value="NZ_JAKIKS010000019.1"/>
</dbReference>